<dbReference type="GO" id="GO:0022857">
    <property type="term" value="F:transmembrane transporter activity"/>
    <property type="evidence" value="ECO:0007669"/>
    <property type="project" value="InterPro"/>
</dbReference>
<keyword evidence="7 8" id="KW-0472">Membrane</keyword>
<evidence type="ECO:0000259" key="9">
    <source>
        <dbReference type="PROSITE" id="PS50850"/>
    </source>
</evidence>
<feature type="transmembrane region" description="Helical" evidence="8">
    <location>
        <begin position="364"/>
        <end position="387"/>
    </location>
</feature>
<dbReference type="GO" id="GO:0005886">
    <property type="term" value="C:plasma membrane"/>
    <property type="evidence" value="ECO:0007669"/>
    <property type="project" value="UniProtKB-SubCell"/>
</dbReference>
<dbReference type="Pfam" id="PF00083">
    <property type="entry name" value="Sugar_tr"/>
    <property type="match status" value="1"/>
</dbReference>
<dbReference type="OrthoDB" id="6339427at2759"/>
<dbReference type="STRING" id="6832.A0A553NX20"/>
<dbReference type="InterPro" id="IPR005828">
    <property type="entry name" value="MFS_sugar_transport-like"/>
</dbReference>
<keyword evidence="4" id="KW-0762">Sugar transport</keyword>
<dbReference type="InterPro" id="IPR050549">
    <property type="entry name" value="MFS_Trehalose_Transporter"/>
</dbReference>
<dbReference type="Proteomes" id="UP000318571">
    <property type="component" value="Chromosome 9"/>
</dbReference>
<dbReference type="InterPro" id="IPR003663">
    <property type="entry name" value="Sugar/inositol_transpt"/>
</dbReference>
<feature type="domain" description="Major facilitator superfamily (MFS) profile" evidence="9">
    <location>
        <begin position="63"/>
        <end position="489"/>
    </location>
</feature>
<keyword evidence="5 8" id="KW-0812">Transmembrane</keyword>
<evidence type="ECO:0000313" key="10">
    <source>
        <dbReference type="EMBL" id="TRY69957.1"/>
    </source>
</evidence>
<dbReference type="PRINTS" id="PR00171">
    <property type="entry name" value="SUGRTRNSPORT"/>
</dbReference>
<feature type="transmembrane region" description="Helical" evidence="8">
    <location>
        <begin position="467"/>
        <end position="485"/>
    </location>
</feature>
<organism evidence="10 11">
    <name type="scientific">Tigriopus californicus</name>
    <name type="common">Marine copepod</name>
    <dbReference type="NCBI Taxonomy" id="6832"/>
    <lineage>
        <taxon>Eukaryota</taxon>
        <taxon>Metazoa</taxon>
        <taxon>Ecdysozoa</taxon>
        <taxon>Arthropoda</taxon>
        <taxon>Crustacea</taxon>
        <taxon>Multicrustacea</taxon>
        <taxon>Hexanauplia</taxon>
        <taxon>Copepoda</taxon>
        <taxon>Harpacticoida</taxon>
        <taxon>Harpacticidae</taxon>
        <taxon>Tigriopus</taxon>
    </lineage>
</organism>
<proteinExistence type="predicted"/>
<keyword evidence="6 8" id="KW-1133">Transmembrane helix</keyword>
<feature type="transmembrane region" description="Helical" evidence="8">
    <location>
        <begin position="108"/>
        <end position="128"/>
    </location>
</feature>
<dbReference type="EMBL" id="VCGU01000009">
    <property type="protein sequence ID" value="TRY69957.1"/>
    <property type="molecule type" value="Genomic_DNA"/>
</dbReference>
<keyword evidence="11" id="KW-1185">Reference proteome</keyword>
<feature type="transmembrane region" description="Helical" evidence="8">
    <location>
        <begin position="337"/>
        <end position="357"/>
    </location>
</feature>
<evidence type="ECO:0000256" key="5">
    <source>
        <dbReference type="ARBA" id="ARBA00022692"/>
    </source>
</evidence>
<keyword evidence="2" id="KW-0813">Transport</keyword>
<dbReference type="InterPro" id="IPR020846">
    <property type="entry name" value="MFS_dom"/>
</dbReference>
<dbReference type="PANTHER" id="PTHR48021:SF34">
    <property type="entry name" value="FACILITATED TREHALOSE TRANSPORTER TRET1-2 HOMOLOG-LIKE PROTEIN"/>
    <property type="match status" value="1"/>
</dbReference>
<evidence type="ECO:0000256" key="1">
    <source>
        <dbReference type="ARBA" id="ARBA00004651"/>
    </source>
</evidence>
<feature type="transmembrane region" description="Helical" evidence="8">
    <location>
        <begin position="434"/>
        <end position="455"/>
    </location>
</feature>
<accession>A0A553NX20</accession>
<comment type="caution">
    <text evidence="10">The sequence shown here is derived from an EMBL/GenBank/DDBJ whole genome shotgun (WGS) entry which is preliminary data.</text>
</comment>
<feature type="transmembrane region" description="Helical" evidence="8">
    <location>
        <begin position="159"/>
        <end position="181"/>
    </location>
</feature>
<gene>
    <name evidence="10" type="ORF">TCAL_04882</name>
</gene>
<keyword evidence="3" id="KW-1003">Cell membrane</keyword>
<evidence type="ECO:0000256" key="3">
    <source>
        <dbReference type="ARBA" id="ARBA00022475"/>
    </source>
</evidence>
<evidence type="ECO:0000256" key="2">
    <source>
        <dbReference type="ARBA" id="ARBA00022448"/>
    </source>
</evidence>
<dbReference type="AlphaFoldDB" id="A0A553NX20"/>
<dbReference type="PANTHER" id="PTHR48021">
    <property type="match status" value="1"/>
</dbReference>
<feature type="transmembrane region" description="Helical" evidence="8">
    <location>
        <begin position="301"/>
        <end position="325"/>
    </location>
</feature>
<dbReference type="OMA" id="GQAVCMA"/>
<evidence type="ECO:0000313" key="11">
    <source>
        <dbReference type="Proteomes" id="UP000318571"/>
    </source>
</evidence>
<feature type="transmembrane region" description="Helical" evidence="8">
    <location>
        <begin position="135"/>
        <end position="153"/>
    </location>
</feature>
<evidence type="ECO:0000256" key="4">
    <source>
        <dbReference type="ARBA" id="ARBA00022597"/>
    </source>
</evidence>
<reference evidence="10 11" key="1">
    <citation type="journal article" date="2018" name="Nat. Ecol. Evol.">
        <title>Genomic signatures of mitonuclear coevolution across populations of Tigriopus californicus.</title>
        <authorList>
            <person name="Barreto F.S."/>
            <person name="Watson E.T."/>
            <person name="Lima T.G."/>
            <person name="Willett C.S."/>
            <person name="Edmands S."/>
            <person name="Li W."/>
            <person name="Burton R.S."/>
        </authorList>
    </citation>
    <scope>NUCLEOTIDE SEQUENCE [LARGE SCALE GENOMIC DNA]</scope>
    <source>
        <strain evidence="10 11">San Diego</strain>
    </source>
</reference>
<sequence>MGEAQGDGQYDDDDDIIQIIEQSLENRGKLRDILQQKGDLPEPKPKISIMKKRATHITNQILASFAVSFGPFAVGLGKGYTSPALASMQSENQTSLTTLTITEQQGSWIASLSLLGALFGGLFAGLVIKHGRRKTLCYITLPFASSWTLTMFATCVEMIYLTAFLVGFFSAIVQLATQVYISEIADPTIRASLCSAAKVLSHIGLLSSFALGAFLDWRQLACVCAGSPIMLFITSRFIPETPSFLLYNNEEGKAEKALQWLRGSNVDVSAELATIHCNIRRMKEQGSSCKTVLVPQLVRPLLITCGLMFFHRFSGVAAFNFYAVTIFRDSFGSFNPHLAAVVTGSIQLLASCASGILCDIIGRLPLLILSTALMSSALAGFGCYSYYFHDNLPSHLDWIPLMCVILFVCSFSLGMNPISWLLIGEVFPLEYRNIGPSMTTAFSYICAFVGVKTFVDLRNALGLHGTFWAYSVISVIGLLYSLIFVPETKGITLDEMEPKASILKREKSRNKA</sequence>
<dbReference type="PROSITE" id="PS50850">
    <property type="entry name" value="MFS"/>
    <property type="match status" value="1"/>
</dbReference>
<dbReference type="Gene3D" id="1.20.1250.20">
    <property type="entry name" value="MFS general substrate transporter like domains"/>
    <property type="match status" value="1"/>
</dbReference>
<dbReference type="SUPFAM" id="SSF103473">
    <property type="entry name" value="MFS general substrate transporter"/>
    <property type="match status" value="1"/>
</dbReference>
<protein>
    <recommendedName>
        <fullName evidence="9">Major facilitator superfamily (MFS) profile domain-containing protein</fullName>
    </recommendedName>
</protein>
<dbReference type="FunFam" id="1.20.1250.20:FF:000218">
    <property type="entry name" value="facilitated trehalose transporter Tret1"/>
    <property type="match status" value="1"/>
</dbReference>
<evidence type="ECO:0000256" key="8">
    <source>
        <dbReference type="SAM" id="Phobius"/>
    </source>
</evidence>
<evidence type="ECO:0000256" key="7">
    <source>
        <dbReference type="ARBA" id="ARBA00023136"/>
    </source>
</evidence>
<comment type="subcellular location">
    <subcellularLocation>
        <location evidence="1">Cell membrane</location>
        <topology evidence="1">Multi-pass membrane protein</topology>
    </subcellularLocation>
</comment>
<evidence type="ECO:0000256" key="6">
    <source>
        <dbReference type="ARBA" id="ARBA00022989"/>
    </source>
</evidence>
<feature type="transmembrane region" description="Helical" evidence="8">
    <location>
        <begin position="399"/>
        <end position="422"/>
    </location>
</feature>
<feature type="transmembrane region" description="Helical" evidence="8">
    <location>
        <begin position="61"/>
        <end position="80"/>
    </location>
</feature>
<name>A0A553NX20_TIGCA</name>
<dbReference type="InterPro" id="IPR036259">
    <property type="entry name" value="MFS_trans_sf"/>
</dbReference>